<keyword evidence="3" id="KW-1185">Reference proteome</keyword>
<dbReference type="PANTHER" id="PTHR19959:SF119">
    <property type="entry name" value="FUNGAL LIPASE-LIKE DOMAIN-CONTAINING PROTEIN"/>
    <property type="match status" value="1"/>
</dbReference>
<dbReference type="EMBL" id="JARJCW010000142">
    <property type="protein sequence ID" value="KAJ7190799.1"/>
    <property type="molecule type" value="Genomic_DNA"/>
</dbReference>
<name>A0AAD6UN41_9AGAR</name>
<dbReference type="Gene3D" id="1.25.40.10">
    <property type="entry name" value="Tetratricopeptide repeat domain"/>
    <property type="match status" value="4"/>
</dbReference>
<dbReference type="InterPro" id="IPR011990">
    <property type="entry name" value="TPR-like_helical_dom_sf"/>
</dbReference>
<accession>A0AAD6UN41</accession>
<dbReference type="Proteomes" id="UP001219525">
    <property type="component" value="Unassembled WGS sequence"/>
</dbReference>
<dbReference type="InterPro" id="IPR024983">
    <property type="entry name" value="CHAT_dom"/>
</dbReference>
<gene>
    <name evidence="2" type="ORF">GGX14DRAFT_45887</name>
</gene>
<dbReference type="InterPro" id="IPR019734">
    <property type="entry name" value="TPR_rpt"/>
</dbReference>
<dbReference type="SMART" id="SM00028">
    <property type="entry name" value="TPR"/>
    <property type="match status" value="7"/>
</dbReference>
<protein>
    <submittedName>
        <fullName evidence="2">CHAT domain-containing protein</fullName>
    </submittedName>
</protein>
<evidence type="ECO:0000313" key="2">
    <source>
        <dbReference type="EMBL" id="KAJ7190799.1"/>
    </source>
</evidence>
<dbReference type="SUPFAM" id="SSF48452">
    <property type="entry name" value="TPR-like"/>
    <property type="match status" value="4"/>
</dbReference>
<sequence length="1287" mass="144149">MNLTWLLNSIAQHRCSKQGSSSRECTTDIEDAIVLLREALALSTSSHPNRDSILHNLGTAVKSRFERHGDTKDMDEAIELLNQTLVLRAPPHPDRDKTLDALALVVSERFKKHRDLKDIDQAVELFEELITIYIPPHPDHARILINLASSSQLRFQQQGDPKDIDRAVELYREALPLHPLTHRHRGVLLNHLANALKARFEQQLDSKDLNEAIKLYRESLAVHTPSHHYHVLSLDHLARALQTRFEHQGNSGDMDEAIKLHRQALTHHSKKGLSMNNLASALQSRFRQIGNLDDIDEAIKIHREALLLPSMPSGIRGRSLNNLANALRTKYELQGNPKDIEEAIQLHGDSLVLHALPHPDHGSSLNTLGCDFFERSKQSGDSTDLDEAIRLYRAALVHDTPAHSNRAHCLNNLAAALRTRFEQRGDAKDIDEAIELHREALVLYKPPHPQRGTVLAHLATALRTNFRRKGDLKDIDEAIELHRQALVLHATPHPDRGMSLNSLANALIHRFQQWRDFTDINEAIELHRQALALRASPHPARAGSINNLALAVKMRFDHQRDPKDIAEAIELHRETVMLHKSLHPNRGTYMNNLALAVKTRFEEHRDPKDIDEAITLFREALALQPPHHPNRELCLNNLAHALYQRFQKQGASRDLDEAIELNQEVVNLCKPPHPDRGFSLSTLGRCLAHKYQKTRHSEDLDHACSLLQEATAYSASPPIHRFNAAHAWAWVASTFHHSSVLIAYHAAIQILPQLAALHLDLGSRQEIMSTIRVHTLASEAANCAVELGEWNTAVEFLEASRSIFWSQALQLRTPLDSLASLRPDLSAKLTDIARQLEQASFRDASRNVLADTQQKIISIESEGNHCRHLNEQWDEAINSVRLLPGFEDFMRPKGMDALKQAAVSGPIIILTTSATTCFALIITLSNDAQCLKLSQVDLPREQYLADLSRSLPTRASDFETFVASPEQGNYPETRLWAGREGSVIVDPEDTFREFLADLWKNIVKPVFNALSLQKSANPPRLWWCPTGNLTFLPFHAAGIYGPDVTDCASDYVVSSYTPTLTALLDPPVETASKFQMTAIIQPQAPNCSPLPGARDELDKIVQRVPKPWLTSLGDTTPAMIKPALIRLRESAIMHFACHGVQDLERPLDSGLILTDGRLKVSEIMRRPDGANALDIQKCLSLAFLSACETAKGDKAVPDEAIHLAATLLFAGFRGVVATMWTMNDLDGPKVADMFYEYLFKNCDPNSNPPVLPDLTQAAEALHVVVAKLRKEPNITFGRWVPFVHYGL</sequence>
<dbReference type="PANTHER" id="PTHR19959">
    <property type="entry name" value="KINESIN LIGHT CHAIN"/>
    <property type="match status" value="1"/>
</dbReference>
<dbReference type="SUPFAM" id="SSF81901">
    <property type="entry name" value="HCP-like"/>
    <property type="match status" value="1"/>
</dbReference>
<dbReference type="Pfam" id="PF13374">
    <property type="entry name" value="TPR_10"/>
    <property type="match status" value="3"/>
</dbReference>
<dbReference type="Pfam" id="PF12770">
    <property type="entry name" value="CHAT"/>
    <property type="match status" value="1"/>
</dbReference>
<feature type="domain" description="CHAT" evidence="1">
    <location>
        <begin position="993"/>
        <end position="1286"/>
    </location>
</feature>
<evidence type="ECO:0000313" key="3">
    <source>
        <dbReference type="Proteomes" id="UP001219525"/>
    </source>
</evidence>
<comment type="caution">
    <text evidence="2">The sequence shown here is derived from an EMBL/GenBank/DDBJ whole genome shotgun (WGS) entry which is preliminary data.</text>
</comment>
<proteinExistence type="predicted"/>
<reference evidence="2" key="1">
    <citation type="submission" date="2023-03" db="EMBL/GenBank/DDBJ databases">
        <title>Massive genome expansion in bonnet fungi (Mycena s.s.) driven by repeated elements and novel gene families across ecological guilds.</title>
        <authorList>
            <consortium name="Lawrence Berkeley National Laboratory"/>
            <person name="Harder C.B."/>
            <person name="Miyauchi S."/>
            <person name="Viragh M."/>
            <person name="Kuo A."/>
            <person name="Thoen E."/>
            <person name="Andreopoulos B."/>
            <person name="Lu D."/>
            <person name="Skrede I."/>
            <person name="Drula E."/>
            <person name="Henrissat B."/>
            <person name="Morin E."/>
            <person name="Kohler A."/>
            <person name="Barry K."/>
            <person name="LaButti K."/>
            <person name="Morin E."/>
            <person name="Salamov A."/>
            <person name="Lipzen A."/>
            <person name="Mereny Z."/>
            <person name="Hegedus B."/>
            <person name="Baldrian P."/>
            <person name="Stursova M."/>
            <person name="Weitz H."/>
            <person name="Taylor A."/>
            <person name="Grigoriev I.V."/>
            <person name="Nagy L.G."/>
            <person name="Martin F."/>
            <person name="Kauserud H."/>
        </authorList>
    </citation>
    <scope>NUCLEOTIDE SEQUENCE</scope>
    <source>
        <strain evidence="2">9144</strain>
    </source>
</reference>
<organism evidence="2 3">
    <name type="scientific">Mycena pura</name>
    <dbReference type="NCBI Taxonomy" id="153505"/>
    <lineage>
        <taxon>Eukaryota</taxon>
        <taxon>Fungi</taxon>
        <taxon>Dikarya</taxon>
        <taxon>Basidiomycota</taxon>
        <taxon>Agaricomycotina</taxon>
        <taxon>Agaricomycetes</taxon>
        <taxon>Agaricomycetidae</taxon>
        <taxon>Agaricales</taxon>
        <taxon>Marasmiineae</taxon>
        <taxon>Mycenaceae</taxon>
        <taxon>Mycena</taxon>
    </lineage>
</organism>
<evidence type="ECO:0000259" key="1">
    <source>
        <dbReference type="Pfam" id="PF12770"/>
    </source>
</evidence>